<dbReference type="AlphaFoldDB" id="A0A8J6NLS8"/>
<sequence length="109" mass="12334">MKTAKTISFLGILAMTAVLIYGFTIGDFAGEGSQLLSMSWGIVSLVDLYTGFILFSLWIFYREEKLYVAILWTIAMMTLGFFAGSLYAFLNLQKSKGDWIHFWLGKHAK</sequence>
<dbReference type="Proteomes" id="UP000614469">
    <property type="component" value="Unassembled WGS sequence"/>
</dbReference>
<dbReference type="EMBL" id="JACNJN010000108">
    <property type="protein sequence ID" value="MBC8335416.1"/>
    <property type="molecule type" value="Genomic_DNA"/>
</dbReference>
<feature type="transmembrane region" description="Helical" evidence="1">
    <location>
        <begin position="68"/>
        <end position="90"/>
    </location>
</feature>
<evidence type="ECO:0000313" key="3">
    <source>
        <dbReference type="Proteomes" id="UP000614469"/>
    </source>
</evidence>
<feature type="transmembrane region" description="Helical" evidence="1">
    <location>
        <begin position="7"/>
        <end position="26"/>
    </location>
</feature>
<comment type="caution">
    <text evidence="2">The sequence shown here is derived from an EMBL/GenBank/DDBJ whole genome shotgun (WGS) entry which is preliminary data.</text>
</comment>
<protein>
    <submittedName>
        <fullName evidence="2">DUF1475 family protein</fullName>
    </submittedName>
</protein>
<reference evidence="2 3" key="1">
    <citation type="submission" date="2020-08" db="EMBL/GenBank/DDBJ databases">
        <title>Bridging the membrane lipid divide: bacteria of the FCB group superphylum have the potential to synthesize archaeal ether lipids.</title>
        <authorList>
            <person name="Villanueva L."/>
            <person name="Von Meijenfeldt F.A.B."/>
            <person name="Westbye A.B."/>
            <person name="Yadav S."/>
            <person name="Hopmans E.C."/>
            <person name="Dutilh B.E."/>
            <person name="Sinninghe Damste J.S."/>
        </authorList>
    </citation>
    <scope>NUCLEOTIDE SEQUENCE [LARGE SCALE GENOMIC DNA]</scope>
    <source>
        <strain evidence="2">NIOZ-UU36</strain>
    </source>
</reference>
<proteinExistence type="predicted"/>
<keyword evidence="1" id="KW-0812">Transmembrane</keyword>
<keyword evidence="1" id="KW-1133">Transmembrane helix</keyword>
<evidence type="ECO:0000256" key="1">
    <source>
        <dbReference type="SAM" id="Phobius"/>
    </source>
</evidence>
<gene>
    <name evidence="2" type="ORF">H8E29_09140</name>
</gene>
<keyword evidence="1" id="KW-0472">Membrane</keyword>
<name>A0A8J6NLS8_9CHLR</name>
<accession>A0A8J6NLS8</accession>
<organism evidence="2 3">
    <name type="scientific">Candidatus Desulfolinea nitratireducens</name>
    <dbReference type="NCBI Taxonomy" id="2841698"/>
    <lineage>
        <taxon>Bacteria</taxon>
        <taxon>Bacillati</taxon>
        <taxon>Chloroflexota</taxon>
        <taxon>Anaerolineae</taxon>
        <taxon>Anaerolineales</taxon>
        <taxon>Anaerolineales incertae sedis</taxon>
        <taxon>Candidatus Desulfolinea</taxon>
    </lineage>
</organism>
<evidence type="ECO:0000313" key="2">
    <source>
        <dbReference type="EMBL" id="MBC8335416.1"/>
    </source>
</evidence>
<feature type="transmembrane region" description="Helical" evidence="1">
    <location>
        <begin position="38"/>
        <end position="61"/>
    </location>
</feature>